<sequence>MDWITFINIGIALLTIFFGALGWLAPRYTMQTVDLQDGGSTMGRSEVRAASGALFVVAGIGALWLANPVAYAMLGFIWAGGALGRVTSLIADGTTRLKWIFFGSELAVAAVALTLNLGAISAANLAMRAL</sequence>
<dbReference type="InterPro" id="IPR025597">
    <property type="entry name" value="DUF4345"/>
</dbReference>
<dbReference type="STRING" id="299262.BWR18_06745"/>
<feature type="transmembrane region" description="Helical" evidence="1">
    <location>
        <begin position="47"/>
        <end position="66"/>
    </location>
</feature>
<proteinExistence type="predicted"/>
<feature type="transmembrane region" description="Helical" evidence="1">
    <location>
        <begin position="6"/>
        <end position="26"/>
    </location>
</feature>
<evidence type="ECO:0000256" key="1">
    <source>
        <dbReference type="SAM" id="Phobius"/>
    </source>
</evidence>
<dbReference type="Pfam" id="PF14248">
    <property type="entry name" value="DUF4345"/>
    <property type="match status" value="1"/>
</dbReference>
<evidence type="ECO:0000313" key="2">
    <source>
        <dbReference type="EMBL" id="APX11410.1"/>
    </source>
</evidence>
<keyword evidence="3" id="KW-1185">Reference proteome</keyword>
<organism evidence="2 3">
    <name type="scientific">Tateyamaria omphalii</name>
    <dbReference type="NCBI Taxonomy" id="299262"/>
    <lineage>
        <taxon>Bacteria</taxon>
        <taxon>Pseudomonadati</taxon>
        <taxon>Pseudomonadota</taxon>
        <taxon>Alphaproteobacteria</taxon>
        <taxon>Rhodobacterales</taxon>
        <taxon>Roseobacteraceae</taxon>
        <taxon>Tateyamaria</taxon>
    </lineage>
</organism>
<dbReference type="KEGG" id="tom:BWR18_06745"/>
<feature type="transmembrane region" description="Helical" evidence="1">
    <location>
        <begin position="106"/>
        <end position="127"/>
    </location>
</feature>
<keyword evidence="1" id="KW-0472">Membrane</keyword>
<keyword evidence="1" id="KW-1133">Transmembrane helix</keyword>
<accession>A0A1P8MTJ4</accession>
<dbReference type="OrthoDB" id="7859418at2"/>
<dbReference type="RefSeq" id="WP_076627272.1">
    <property type="nucleotide sequence ID" value="NZ_CP019312.1"/>
</dbReference>
<evidence type="ECO:0000313" key="3">
    <source>
        <dbReference type="Proteomes" id="UP000186336"/>
    </source>
</evidence>
<dbReference type="Proteomes" id="UP000186336">
    <property type="component" value="Chromosome"/>
</dbReference>
<dbReference type="EMBL" id="CP019312">
    <property type="protein sequence ID" value="APX11410.1"/>
    <property type="molecule type" value="Genomic_DNA"/>
</dbReference>
<keyword evidence="1" id="KW-0812">Transmembrane</keyword>
<protein>
    <submittedName>
        <fullName evidence="2">DUF4345 domain-containing protein</fullName>
    </submittedName>
</protein>
<name>A0A1P8MTJ4_9RHOB</name>
<dbReference type="AlphaFoldDB" id="A0A1P8MTJ4"/>
<feature type="transmembrane region" description="Helical" evidence="1">
    <location>
        <begin position="72"/>
        <end position="94"/>
    </location>
</feature>
<reference evidence="2 3" key="1">
    <citation type="submission" date="2017-01" db="EMBL/GenBank/DDBJ databases">
        <title>Complete genome of Tateyamaria omphalii DOK1-4 isolated from seawater in Dokdo.</title>
        <authorList>
            <person name="Kim J.H."/>
            <person name="Chi W.-J."/>
        </authorList>
    </citation>
    <scope>NUCLEOTIDE SEQUENCE [LARGE SCALE GENOMIC DNA]</scope>
    <source>
        <strain evidence="2 3">DOK1-4</strain>
    </source>
</reference>
<gene>
    <name evidence="2" type="ORF">BWR18_06745</name>
</gene>